<proteinExistence type="predicted"/>
<evidence type="ECO:0000313" key="7">
    <source>
        <dbReference type="EMBL" id="KAK2033052.1"/>
    </source>
</evidence>
<keyword evidence="5" id="KW-0862">Zinc</keyword>
<dbReference type="EMBL" id="MU842825">
    <property type="protein sequence ID" value="KAK2033052.1"/>
    <property type="molecule type" value="Genomic_DNA"/>
</dbReference>
<dbReference type="GO" id="GO:0000785">
    <property type="term" value="C:chromatin"/>
    <property type="evidence" value="ECO:0007669"/>
    <property type="project" value="TreeGrafter"/>
</dbReference>
<dbReference type="Proteomes" id="UP001232148">
    <property type="component" value="Unassembled WGS sequence"/>
</dbReference>
<keyword evidence="4" id="KW-0863">Zinc-finger</keyword>
<gene>
    <name evidence="7" type="ORF">LX32DRAFT_660846</name>
</gene>
<evidence type="ECO:0000256" key="5">
    <source>
        <dbReference type="ARBA" id="ARBA00022833"/>
    </source>
</evidence>
<protein>
    <recommendedName>
        <fullName evidence="9">Transcription factor domain-containing protein</fullName>
    </recommendedName>
</protein>
<organism evidence="7 8">
    <name type="scientific">Colletotrichum zoysiae</name>
    <dbReference type="NCBI Taxonomy" id="1216348"/>
    <lineage>
        <taxon>Eukaryota</taxon>
        <taxon>Fungi</taxon>
        <taxon>Dikarya</taxon>
        <taxon>Ascomycota</taxon>
        <taxon>Pezizomycotina</taxon>
        <taxon>Sordariomycetes</taxon>
        <taxon>Hypocreomycetidae</taxon>
        <taxon>Glomerellales</taxon>
        <taxon>Glomerellaceae</taxon>
        <taxon>Colletotrichum</taxon>
        <taxon>Colletotrichum graminicola species complex</taxon>
    </lineage>
</organism>
<dbReference type="GO" id="GO:0000981">
    <property type="term" value="F:DNA-binding transcription factor activity, RNA polymerase II-specific"/>
    <property type="evidence" value="ECO:0007669"/>
    <property type="project" value="InterPro"/>
</dbReference>
<reference evidence="7" key="1">
    <citation type="submission" date="2021-06" db="EMBL/GenBank/DDBJ databases">
        <title>Comparative genomics, transcriptomics and evolutionary studies reveal genomic signatures of adaptation to plant cell wall in hemibiotrophic fungi.</title>
        <authorList>
            <consortium name="DOE Joint Genome Institute"/>
            <person name="Baroncelli R."/>
            <person name="Diaz J.F."/>
            <person name="Benocci T."/>
            <person name="Peng M."/>
            <person name="Battaglia E."/>
            <person name="Haridas S."/>
            <person name="Andreopoulos W."/>
            <person name="Labutti K."/>
            <person name="Pangilinan J."/>
            <person name="Floch G.L."/>
            <person name="Makela M.R."/>
            <person name="Henrissat B."/>
            <person name="Grigoriev I.V."/>
            <person name="Crouch J.A."/>
            <person name="De Vries R.P."/>
            <person name="Sukno S.A."/>
            <person name="Thon M.R."/>
        </authorList>
    </citation>
    <scope>NUCLEOTIDE SEQUENCE</scope>
    <source>
        <strain evidence="7">MAFF235873</strain>
    </source>
</reference>
<dbReference type="PANTHER" id="PTHR40626:SF1">
    <property type="entry name" value="TRANSCRIPTION FACTOR WITH C2H2 AND ZN(2)-CYS(6) DNA BINDING DOMAIN (EUROFUNG)"/>
    <property type="match status" value="1"/>
</dbReference>
<dbReference type="InterPro" id="IPR051059">
    <property type="entry name" value="VerF-like"/>
</dbReference>
<comment type="subcellular location">
    <subcellularLocation>
        <location evidence="1">Nucleus</location>
    </subcellularLocation>
</comment>
<evidence type="ECO:0000313" key="8">
    <source>
        <dbReference type="Proteomes" id="UP001232148"/>
    </source>
</evidence>
<accession>A0AAD9HRP6</accession>
<dbReference type="PANTHER" id="PTHR40626">
    <property type="entry name" value="MIP31509P"/>
    <property type="match status" value="1"/>
</dbReference>
<keyword evidence="2" id="KW-0479">Metal-binding</keyword>
<evidence type="ECO:0000256" key="4">
    <source>
        <dbReference type="ARBA" id="ARBA00022771"/>
    </source>
</evidence>
<evidence type="ECO:0000256" key="1">
    <source>
        <dbReference type="ARBA" id="ARBA00004123"/>
    </source>
</evidence>
<sequence length="449" mass="50252">MKAVDFPQWPSSVLTDEDFTFLPYGFASSLPPELVDFQSMGALSSNAPSNAAVSLFDPESWRSRANDIMSDMHDLHDSLIATDPWYDCSFDLNITKSVFSAENLCKFSETYFRVNHLDFPIVHRPSFGTERTHKLLLLAVALSGSLRSPPSDDVLAARGFISLAEEYIFRSLGRLMSPGSAPEFTHEVQETLQAALIIHSMQFFRNDVASRRRNRTQRLPALVSAVRCLGLAQTRHTPAFHYEDFILNESKIRLATWTALGDWQQSSMSNCPPTLTPAELTCDLPSPLELWDAKDTAEYFEEARSLGLDGSRRISSIKLCVDALMRETWAGVGNFPFQDINGADLLLLIFALNVMALSANLMGTLPASSHAILRAVSRWECMWESFRSCMSPATLEKRGIIQHNSKLCWAARKIIQVAISGDKSSAYMQKVGHDSIVQLHDFLLQYRDA</sequence>
<keyword evidence="3" id="KW-0677">Repeat</keyword>
<dbReference type="CDD" id="cd12148">
    <property type="entry name" value="fungal_TF_MHR"/>
    <property type="match status" value="1"/>
</dbReference>
<dbReference type="AlphaFoldDB" id="A0AAD9HRP6"/>
<evidence type="ECO:0008006" key="9">
    <source>
        <dbReference type="Google" id="ProtNLM"/>
    </source>
</evidence>
<evidence type="ECO:0000256" key="6">
    <source>
        <dbReference type="ARBA" id="ARBA00023242"/>
    </source>
</evidence>
<name>A0AAD9HRP6_9PEZI</name>
<dbReference type="GO" id="GO:0008270">
    <property type="term" value="F:zinc ion binding"/>
    <property type="evidence" value="ECO:0007669"/>
    <property type="project" value="UniProtKB-KW"/>
</dbReference>
<comment type="caution">
    <text evidence="7">The sequence shown here is derived from an EMBL/GenBank/DDBJ whole genome shotgun (WGS) entry which is preliminary data.</text>
</comment>
<keyword evidence="6" id="KW-0539">Nucleus</keyword>
<dbReference type="GO" id="GO:0005634">
    <property type="term" value="C:nucleus"/>
    <property type="evidence" value="ECO:0007669"/>
    <property type="project" value="UniProtKB-SubCell"/>
</dbReference>
<evidence type="ECO:0000256" key="3">
    <source>
        <dbReference type="ARBA" id="ARBA00022737"/>
    </source>
</evidence>
<dbReference type="GO" id="GO:0000978">
    <property type="term" value="F:RNA polymerase II cis-regulatory region sequence-specific DNA binding"/>
    <property type="evidence" value="ECO:0007669"/>
    <property type="project" value="InterPro"/>
</dbReference>
<evidence type="ECO:0000256" key="2">
    <source>
        <dbReference type="ARBA" id="ARBA00022723"/>
    </source>
</evidence>
<keyword evidence="8" id="KW-1185">Reference proteome</keyword>